<protein>
    <submittedName>
        <fullName evidence="1">Uncharacterized protein</fullName>
    </submittedName>
</protein>
<evidence type="ECO:0000313" key="1">
    <source>
        <dbReference type="EMBL" id="KAJ8108206.1"/>
    </source>
</evidence>
<comment type="caution">
    <text evidence="1">The sequence shown here is derived from an EMBL/GenBank/DDBJ whole genome shotgun (WGS) entry which is preliminary data.</text>
</comment>
<gene>
    <name evidence="1" type="ORF">OPT61_g8337</name>
</gene>
<name>A0ACC2HZ24_9PLEO</name>
<reference evidence="1" key="1">
    <citation type="submission" date="2022-11" db="EMBL/GenBank/DDBJ databases">
        <title>Genome Sequence of Boeremia exigua.</title>
        <authorList>
            <person name="Buettner E."/>
        </authorList>
    </citation>
    <scope>NUCLEOTIDE SEQUENCE</scope>
    <source>
        <strain evidence="1">CU02</strain>
    </source>
</reference>
<dbReference type="EMBL" id="JAPHNI010000785">
    <property type="protein sequence ID" value="KAJ8108206.1"/>
    <property type="molecule type" value="Genomic_DNA"/>
</dbReference>
<evidence type="ECO:0000313" key="2">
    <source>
        <dbReference type="Proteomes" id="UP001153331"/>
    </source>
</evidence>
<keyword evidence="2" id="KW-1185">Reference proteome</keyword>
<proteinExistence type="predicted"/>
<dbReference type="Proteomes" id="UP001153331">
    <property type="component" value="Unassembled WGS sequence"/>
</dbReference>
<organism evidence="1 2">
    <name type="scientific">Boeremia exigua</name>
    <dbReference type="NCBI Taxonomy" id="749465"/>
    <lineage>
        <taxon>Eukaryota</taxon>
        <taxon>Fungi</taxon>
        <taxon>Dikarya</taxon>
        <taxon>Ascomycota</taxon>
        <taxon>Pezizomycotina</taxon>
        <taxon>Dothideomycetes</taxon>
        <taxon>Pleosporomycetidae</taxon>
        <taxon>Pleosporales</taxon>
        <taxon>Pleosporineae</taxon>
        <taxon>Didymellaceae</taxon>
        <taxon>Boeremia</taxon>
    </lineage>
</organism>
<sequence length="326" mass="37581">MEPPFQAQHQFNTDLDRVTQGQSLYQHLPGYPRILLIDQRSLVQFLKKEYCSTDLERISDKLWWMSQQNSANISPLHRQLVKRRKIYVTEDPKLHLVWIYDRIFVKPLPRYLTSYAFWRDFLGDDASATTRSCPVSIRKAALGYLRTYFYLVQSESDLRIAQDPTLQLLPPEMTWEQFCNLTVGLDSIPDDQVSGRYAYGEIRLTRLNLYAPLLLGKSHFQRVEYQYTEYFALFYGPILFAAGVASILLSGFQVAVAVQETDSALNSSALSRVALWSSVTIMVCFCAVGLLMLVLFVYKVGKEWRYAIKCHRQLSEEKRGKSLAAA</sequence>
<accession>A0ACC2HZ24</accession>